<proteinExistence type="predicted"/>
<sequence length="68" mass="7624">MYATLILLPATDSIKNQGFKLACSSKDTYRHIEQANSQKVISAETVSPICFFLADTIEIQEKCIDWLA</sequence>
<reference evidence="1" key="2">
    <citation type="submission" date="2011-02" db="EMBL/GenBank/DDBJ databases">
        <authorList>
            <person name="MacLean D."/>
        </authorList>
    </citation>
    <scope>NUCLEOTIDE SEQUENCE</scope>
</reference>
<dbReference type="HOGENOM" id="CLU_2799288_0_0_1"/>
<name>F0WKF7_9STRA</name>
<evidence type="ECO:0000313" key="1">
    <source>
        <dbReference type="EMBL" id="CCA21761.1"/>
    </source>
</evidence>
<dbReference type="EMBL" id="FR824178">
    <property type="protein sequence ID" value="CCA21761.1"/>
    <property type="molecule type" value="Genomic_DNA"/>
</dbReference>
<dbReference type="AlphaFoldDB" id="F0WKF7"/>
<organism evidence="1">
    <name type="scientific">Albugo laibachii Nc14</name>
    <dbReference type="NCBI Taxonomy" id="890382"/>
    <lineage>
        <taxon>Eukaryota</taxon>
        <taxon>Sar</taxon>
        <taxon>Stramenopiles</taxon>
        <taxon>Oomycota</taxon>
        <taxon>Peronosporomycetes</taxon>
        <taxon>Albuginales</taxon>
        <taxon>Albuginaceae</taxon>
        <taxon>Albugo</taxon>
    </lineage>
</organism>
<protein>
    <submittedName>
        <fullName evidence="1">AlNc14C133G7009 protein</fullName>
    </submittedName>
</protein>
<accession>F0WKF7</accession>
<gene>
    <name evidence="1" type="primary">AlNc14C133G7009</name>
    <name evidence="1" type="ORF">ALNC14_079040</name>
</gene>
<reference evidence="1" key="1">
    <citation type="journal article" date="2011" name="PLoS Biol.">
        <title>Gene gain and loss during evolution of obligate parasitism in the white rust pathogen of Arabidopsis thaliana.</title>
        <authorList>
            <person name="Kemen E."/>
            <person name="Gardiner A."/>
            <person name="Schultz-Larsen T."/>
            <person name="Kemen A.C."/>
            <person name="Balmuth A.L."/>
            <person name="Robert-Seilaniantz A."/>
            <person name="Bailey K."/>
            <person name="Holub E."/>
            <person name="Studholme D.J."/>
            <person name="Maclean D."/>
            <person name="Jones J.D."/>
        </authorList>
    </citation>
    <scope>NUCLEOTIDE SEQUENCE</scope>
</reference>